<accession>A0A3B1CXP6</accession>
<gene>
    <name evidence="2" type="ORF">MNBD_IGNAVI01-1616</name>
</gene>
<name>A0A3B1CXP6_9ZZZZ</name>
<dbReference type="AlphaFoldDB" id="A0A3B1CXP6"/>
<protein>
    <recommendedName>
        <fullName evidence="1">Alginate export domain-containing protein</fullName>
    </recommendedName>
</protein>
<dbReference type="InterPro" id="IPR025388">
    <property type="entry name" value="Alginate_export_dom"/>
</dbReference>
<feature type="domain" description="Alginate export" evidence="1">
    <location>
        <begin position="26"/>
        <end position="393"/>
    </location>
</feature>
<organism evidence="2">
    <name type="scientific">hydrothermal vent metagenome</name>
    <dbReference type="NCBI Taxonomy" id="652676"/>
    <lineage>
        <taxon>unclassified sequences</taxon>
        <taxon>metagenomes</taxon>
        <taxon>ecological metagenomes</taxon>
    </lineage>
</organism>
<dbReference type="Pfam" id="PF13372">
    <property type="entry name" value="Alginate_exp"/>
    <property type="match status" value="1"/>
</dbReference>
<evidence type="ECO:0000313" key="2">
    <source>
        <dbReference type="EMBL" id="VAX28678.1"/>
    </source>
</evidence>
<proteinExistence type="predicted"/>
<evidence type="ECO:0000259" key="1">
    <source>
        <dbReference type="Pfam" id="PF13372"/>
    </source>
</evidence>
<dbReference type="Gene3D" id="2.40.160.100">
    <property type="match status" value="1"/>
</dbReference>
<reference evidence="2" key="1">
    <citation type="submission" date="2018-06" db="EMBL/GenBank/DDBJ databases">
        <authorList>
            <person name="Zhirakovskaya E."/>
        </authorList>
    </citation>
    <scope>NUCLEOTIDE SEQUENCE</scope>
</reference>
<dbReference type="InterPro" id="IPR053728">
    <property type="entry name" value="Alginate_Permeability_Chnl"/>
</dbReference>
<dbReference type="EMBL" id="UOGD01000423">
    <property type="protein sequence ID" value="VAX28678.1"/>
    <property type="molecule type" value="Genomic_DNA"/>
</dbReference>
<sequence>MRIQLFLFLLITFLASSLLTAQDKIKVNAQIRPRFNFNDKDFNNSTGGNSYTELRSRLGVAFSASKSLSGFVQIQDSRLFGSEPHTLADTKNLDLHQAYFNIKRIFKLPFDLQVGRMELSYGSQRLIGAVGWHNVGRSFDGGVLKLITKSINVDFIAARTNESGLSNDTLDSFLYSAYGHLKVVKDYEIQPFIIGETRVHDNFNRYTVGLYIGNGVKVGFSHELDASYQFGTQMKDVNIAAYMAAYNLKFIFNTKIKPMIGAGIDYLSGDDGEDATKYKVFSTLYATNHKFYGYMDYFLNIPRHTYGKGLIDIQGKASIVPFAKFIIMAAYHMFKSSADYTLISGDTSTNFGSEIDITLAYGYSKLIKFVGGFSYFTPGEIFKETKGEDSSNWTYVMAIVNL</sequence>